<name>A0ABP0MNB9_9DINO</name>
<reference evidence="2 3" key="1">
    <citation type="submission" date="2024-02" db="EMBL/GenBank/DDBJ databases">
        <authorList>
            <person name="Chen Y."/>
            <person name="Shah S."/>
            <person name="Dougan E. K."/>
            <person name="Thang M."/>
            <person name="Chan C."/>
        </authorList>
    </citation>
    <scope>NUCLEOTIDE SEQUENCE [LARGE SCALE GENOMIC DNA]</scope>
</reference>
<sequence length="169" mass="18867">MTMTEKLSASRKSWLQVGMRGAFLKGTGGPGAPHVFSFQRASDLCNEGHNLDVVDSQFWRRRQLASDHPDNVILRTKQYISDPHYKDHWLLYMPACVAAAMAASQPEGVPVANSSCPSSLQSFRPFRFKDEEKAMSIHAPEEVFAQKSRRASGPLPTLDRDPTLAPWNP</sequence>
<organism evidence="2 3">
    <name type="scientific">Durusdinium trenchii</name>
    <dbReference type="NCBI Taxonomy" id="1381693"/>
    <lineage>
        <taxon>Eukaryota</taxon>
        <taxon>Sar</taxon>
        <taxon>Alveolata</taxon>
        <taxon>Dinophyceae</taxon>
        <taxon>Suessiales</taxon>
        <taxon>Symbiodiniaceae</taxon>
        <taxon>Durusdinium</taxon>
    </lineage>
</organism>
<evidence type="ECO:0000256" key="1">
    <source>
        <dbReference type="SAM" id="MobiDB-lite"/>
    </source>
</evidence>
<gene>
    <name evidence="2" type="ORF">CCMP2556_LOCUS26568</name>
</gene>
<evidence type="ECO:0000313" key="2">
    <source>
        <dbReference type="EMBL" id="CAK9052688.1"/>
    </source>
</evidence>
<accession>A0ABP0MNB9</accession>
<dbReference type="Proteomes" id="UP001642484">
    <property type="component" value="Unassembled WGS sequence"/>
</dbReference>
<keyword evidence="3" id="KW-1185">Reference proteome</keyword>
<feature type="region of interest" description="Disordered" evidence="1">
    <location>
        <begin position="140"/>
        <end position="169"/>
    </location>
</feature>
<protein>
    <submittedName>
        <fullName evidence="2">Uncharacterized protein</fullName>
    </submittedName>
</protein>
<dbReference type="EMBL" id="CAXAMN010018580">
    <property type="protein sequence ID" value="CAK9052688.1"/>
    <property type="molecule type" value="Genomic_DNA"/>
</dbReference>
<comment type="caution">
    <text evidence="2">The sequence shown here is derived from an EMBL/GenBank/DDBJ whole genome shotgun (WGS) entry which is preliminary data.</text>
</comment>
<evidence type="ECO:0000313" key="3">
    <source>
        <dbReference type="Proteomes" id="UP001642484"/>
    </source>
</evidence>
<proteinExistence type="predicted"/>